<dbReference type="SUPFAM" id="SSF48498">
    <property type="entry name" value="Tetracyclin repressor-like, C-terminal domain"/>
    <property type="match status" value="1"/>
</dbReference>
<keyword evidence="7" id="KW-1185">Reference proteome</keyword>
<evidence type="ECO:0000256" key="4">
    <source>
        <dbReference type="PROSITE-ProRule" id="PRU00335"/>
    </source>
</evidence>
<dbReference type="Pfam" id="PF00440">
    <property type="entry name" value="TetR_N"/>
    <property type="match status" value="1"/>
</dbReference>
<evidence type="ECO:0000313" key="6">
    <source>
        <dbReference type="EMBL" id="SDZ99379.1"/>
    </source>
</evidence>
<dbReference type="PANTHER" id="PTHR30055">
    <property type="entry name" value="HTH-TYPE TRANSCRIPTIONAL REGULATOR RUTR"/>
    <property type="match status" value="1"/>
</dbReference>
<dbReference type="SUPFAM" id="SSF46689">
    <property type="entry name" value="Homeodomain-like"/>
    <property type="match status" value="1"/>
</dbReference>
<evidence type="ECO:0000259" key="5">
    <source>
        <dbReference type="PROSITE" id="PS50977"/>
    </source>
</evidence>
<dbReference type="PANTHER" id="PTHR30055:SF234">
    <property type="entry name" value="HTH-TYPE TRANSCRIPTIONAL REGULATOR BETI"/>
    <property type="match status" value="1"/>
</dbReference>
<dbReference type="Proteomes" id="UP000183253">
    <property type="component" value="Unassembled WGS sequence"/>
</dbReference>
<evidence type="ECO:0000256" key="2">
    <source>
        <dbReference type="ARBA" id="ARBA00023125"/>
    </source>
</evidence>
<dbReference type="AlphaFoldDB" id="A0A1H3XJ64"/>
<sequence length="192" mass="22482">MKRGATKEEIIRATRELIARNGIRAVRVDEIAQTLGISKRTLYEMFADKNDLVGACLDEMSHQQRERIVACSKRRGGNSLQKALKLTNEYMDNLYMVDSRFLSDLRRKVVFAEHYDEQREFWHREITRCLEACRDEELLLPEIDAPAFAERLMNTLNELRLTGTVREELYLFCRTILRGAATRKGIELIDRR</sequence>
<dbReference type="PROSITE" id="PS50977">
    <property type="entry name" value="HTH_TETR_2"/>
    <property type="match status" value="1"/>
</dbReference>
<dbReference type="Gene3D" id="1.10.357.10">
    <property type="entry name" value="Tetracycline Repressor, domain 2"/>
    <property type="match status" value="1"/>
</dbReference>
<evidence type="ECO:0000256" key="3">
    <source>
        <dbReference type="ARBA" id="ARBA00023163"/>
    </source>
</evidence>
<evidence type="ECO:0000256" key="1">
    <source>
        <dbReference type="ARBA" id="ARBA00023015"/>
    </source>
</evidence>
<keyword evidence="1" id="KW-0805">Transcription regulation</keyword>
<keyword evidence="3" id="KW-0804">Transcription</keyword>
<dbReference type="STRING" id="1033731.SAMN05444145_101235"/>
<dbReference type="InterPro" id="IPR036271">
    <property type="entry name" value="Tet_transcr_reg_TetR-rel_C_sf"/>
</dbReference>
<dbReference type="InterPro" id="IPR001647">
    <property type="entry name" value="HTH_TetR"/>
</dbReference>
<dbReference type="RefSeq" id="WP_010259398.1">
    <property type="nucleotide sequence ID" value="NZ_CAEG01000001.1"/>
</dbReference>
<reference evidence="6 7" key="1">
    <citation type="submission" date="2016-10" db="EMBL/GenBank/DDBJ databases">
        <authorList>
            <person name="de Groot N.N."/>
        </authorList>
    </citation>
    <scope>NUCLEOTIDE SEQUENCE [LARGE SCALE GENOMIC DNA]</scope>
    <source>
        <strain evidence="6 7">DSM 25383</strain>
    </source>
</reference>
<proteinExistence type="predicted"/>
<dbReference type="InterPro" id="IPR009057">
    <property type="entry name" value="Homeodomain-like_sf"/>
</dbReference>
<organism evidence="6 7">
    <name type="scientific">Alistipes timonensis JC136</name>
    <dbReference type="NCBI Taxonomy" id="1033731"/>
    <lineage>
        <taxon>Bacteria</taxon>
        <taxon>Pseudomonadati</taxon>
        <taxon>Bacteroidota</taxon>
        <taxon>Bacteroidia</taxon>
        <taxon>Bacteroidales</taxon>
        <taxon>Rikenellaceae</taxon>
        <taxon>Alistipes</taxon>
    </lineage>
</organism>
<name>A0A1H3XJ64_9BACT</name>
<feature type="DNA-binding region" description="H-T-H motif" evidence="4">
    <location>
        <begin position="27"/>
        <end position="46"/>
    </location>
</feature>
<protein>
    <submittedName>
        <fullName evidence="6">Transcriptional regulator, TetR family</fullName>
    </submittedName>
</protein>
<dbReference type="OrthoDB" id="881297at2"/>
<gene>
    <name evidence="6" type="ORF">SAMN05444145_101235</name>
</gene>
<keyword evidence="2 4" id="KW-0238">DNA-binding</keyword>
<feature type="domain" description="HTH tetR-type" evidence="5">
    <location>
        <begin position="4"/>
        <end position="64"/>
    </location>
</feature>
<dbReference type="GO" id="GO:0003700">
    <property type="term" value="F:DNA-binding transcription factor activity"/>
    <property type="evidence" value="ECO:0007669"/>
    <property type="project" value="TreeGrafter"/>
</dbReference>
<accession>A0A1H3XJ64</accession>
<dbReference type="EMBL" id="FNRI01000001">
    <property type="protein sequence ID" value="SDZ99379.1"/>
    <property type="molecule type" value="Genomic_DNA"/>
</dbReference>
<dbReference type="GO" id="GO:0000976">
    <property type="term" value="F:transcription cis-regulatory region binding"/>
    <property type="evidence" value="ECO:0007669"/>
    <property type="project" value="TreeGrafter"/>
</dbReference>
<dbReference type="InterPro" id="IPR050109">
    <property type="entry name" value="HTH-type_TetR-like_transc_reg"/>
</dbReference>
<evidence type="ECO:0000313" key="7">
    <source>
        <dbReference type="Proteomes" id="UP000183253"/>
    </source>
</evidence>
<dbReference type="PRINTS" id="PR00455">
    <property type="entry name" value="HTHTETR"/>
</dbReference>